<keyword evidence="10" id="KW-0949">S-adenosyl-L-methionine</keyword>
<dbReference type="GO" id="GO:0052906">
    <property type="term" value="F:tRNA (guanine(37)-N1)-methyltransferase activity"/>
    <property type="evidence" value="ECO:0007669"/>
    <property type="project" value="UniProtKB-EC"/>
</dbReference>
<evidence type="ECO:0000256" key="5">
    <source>
        <dbReference type="ARBA" id="ARBA00012807"/>
    </source>
</evidence>
<gene>
    <name evidence="16" type="ORF">METZ01_LOCUS64654</name>
</gene>
<dbReference type="NCBIfam" id="NF000648">
    <property type="entry name" value="PRK00026.1"/>
    <property type="match status" value="1"/>
</dbReference>
<dbReference type="AlphaFoldDB" id="A0A381T6I6"/>
<evidence type="ECO:0000256" key="14">
    <source>
        <dbReference type="ARBA" id="ARBA00047783"/>
    </source>
</evidence>
<dbReference type="PANTHER" id="PTHR46417">
    <property type="entry name" value="TRNA (GUANINE-N(1)-)-METHYLTRANSFERASE"/>
    <property type="match status" value="1"/>
</dbReference>
<dbReference type="EC" id="2.1.1.228" evidence="5"/>
<protein>
    <recommendedName>
        <fullName evidence="6">tRNA (guanine-N(1)-)-methyltransferase</fullName>
        <ecNumber evidence="5">2.1.1.228</ecNumber>
    </recommendedName>
    <alternativeName>
        <fullName evidence="12">M1G-methyltransferase</fullName>
    </alternativeName>
    <alternativeName>
        <fullName evidence="13">tRNA [GM37] methyltransferase</fullName>
    </alternativeName>
</protein>
<evidence type="ECO:0000256" key="10">
    <source>
        <dbReference type="ARBA" id="ARBA00022691"/>
    </source>
</evidence>
<evidence type="ECO:0000256" key="4">
    <source>
        <dbReference type="ARBA" id="ARBA00011738"/>
    </source>
</evidence>
<evidence type="ECO:0000259" key="15">
    <source>
        <dbReference type="Pfam" id="PF01746"/>
    </source>
</evidence>
<dbReference type="SUPFAM" id="SSF75217">
    <property type="entry name" value="alpha/beta knot"/>
    <property type="match status" value="1"/>
</dbReference>
<dbReference type="GO" id="GO:0005829">
    <property type="term" value="C:cytosol"/>
    <property type="evidence" value="ECO:0007669"/>
    <property type="project" value="TreeGrafter"/>
</dbReference>
<keyword evidence="8" id="KW-0489">Methyltransferase</keyword>
<evidence type="ECO:0000256" key="1">
    <source>
        <dbReference type="ARBA" id="ARBA00002634"/>
    </source>
</evidence>
<accession>A0A381T6I6</accession>
<comment type="similarity">
    <text evidence="3">Belongs to the RNA methyltransferase TrmD family.</text>
</comment>
<evidence type="ECO:0000256" key="8">
    <source>
        <dbReference type="ARBA" id="ARBA00022603"/>
    </source>
</evidence>
<dbReference type="PANTHER" id="PTHR46417:SF1">
    <property type="entry name" value="TRNA (GUANINE-N(1)-)-METHYLTRANSFERASE"/>
    <property type="match status" value="1"/>
</dbReference>
<evidence type="ECO:0000256" key="3">
    <source>
        <dbReference type="ARBA" id="ARBA00007630"/>
    </source>
</evidence>
<evidence type="ECO:0000256" key="9">
    <source>
        <dbReference type="ARBA" id="ARBA00022679"/>
    </source>
</evidence>
<dbReference type="Pfam" id="PF01746">
    <property type="entry name" value="tRNA_m1G_MT"/>
    <property type="match status" value="1"/>
</dbReference>
<feature type="non-terminal residue" evidence="16">
    <location>
        <position position="1"/>
    </location>
</feature>
<proteinExistence type="inferred from homology"/>
<dbReference type="NCBIfam" id="TIGR00088">
    <property type="entry name" value="trmD"/>
    <property type="match status" value="1"/>
</dbReference>
<dbReference type="HAMAP" id="MF_00605">
    <property type="entry name" value="TrmD"/>
    <property type="match status" value="1"/>
</dbReference>
<keyword evidence="7" id="KW-0963">Cytoplasm</keyword>
<comment type="subunit">
    <text evidence="4">Homodimer.</text>
</comment>
<name>A0A381T6I6_9ZZZZ</name>
<evidence type="ECO:0000313" key="16">
    <source>
        <dbReference type="EMBL" id="SVA11800.1"/>
    </source>
</evidence>
<organism evidence="16">
    <name type="scientific">marine metagenome</name>
    <dbReference type="NCBI Taxonomy" id="408172"/>
    <lineage>
        <taxon>unclassified sequences</taxon>
        <taxon>metagenomes</taxon>
        <taxon>ecological metagenomes</taxon>
    </lineage>
</organism>
<dbReference type="CDD" id="cd18080">
    <property type="entry name" value="TrmD-like"/>
    <property type="match status" value="1"/>
</dbReference>
<dbReference type="InterPro" id="IPR029028">
    <property type="entry name" value="Alpha/beta_knot_MTases"/>
</dbReference>
<dbReference type="InterPro" id="IPR029026">
    <property type="entry name" value="tRNA_m1G_MTases_N"/>
</dbReference>
<dbReference type="InterPro" id="IPR016009">
    <property type="entry name" value="tRNA_MeTrfase_TRMD/TRM10"/>
</dbReference>
<evidence type="ECO:0000256" key="7">
    <source>
        <dbReference type="ARBA" id="ARBA00022490"/>
    </source>
</evidence>
<sequence>VEKNVVEFHIVNLRDFGKGSYRQIDDAPFGGGSGMVLMAEPLFKAIDHAMDLVGGPDNVRVIYPSPQGKTWNQDIAEETSQQEKLIVICGHYKGIDERVMEKYVTHEYSLGDFVMTGGEIPAMVMLDSTVRLIPGTLNNLDSALTDSFSQDLLDHPHYTHPREIDGMEVPEVLLGGYHAKIEAWKQEQKEKRTQEKKPDLWKKFEKLKESEINHA</sequence>
<comment type="subcellular location">
    <subcellularLocation>
        <location evidence="2">Cytoplasm</location>
    </subcellularLocation>
</comment>
<comment type="function">
    <text evidence="1">Specifically methylates guanosine-37 in various tRNAs.</text>
</comment>
<dbReference type="EMBL" id="UINC01004102">
    <property type="protein sequence ID" value="SVA11800.1"/>
    <property type="molecule type" value="Genomic_DNA"/>
</dbReference>
<feature type="domain" description="tRNA methyltransferase TRMD/TRM10-type" evidence="15">
    <location>
        <begin position="2"/>
        <end position="203"/>
    </location>
</feature>
<dbReference type="PIRSF" id="PIRSF000386">
    <property type="entry name" value="tRNA_mtase"/>
    <property type="match status" value="1"/>
</dbReference>
<comment type="catalytic activity">
    <reaction evidence="14">
        <text>guanosine(37) in tRNA + S-adenosyl-L-methionine = N(1)-methylguanosine(37) in tRNA + S-adenosyl-L-homocysteine + H(+)</text>
        <dbReference type="Rhea" id="RHEA:36899"/>
        <dbReference type="Rhea" id="RHEA-COMP:10145"/>
        <dbReference type="Rhea" id="RHEA-COMP:10147"/>
        <dbReference type="ChEBI" id="CHEBI:15378"/>
        <dbReference type="ChEBI" id="CHEBI:57856"/>
        <dbReference type="ChEBI" id="CHEBI:59789"/>
        <dbReference type="ChEBI" id="CHEBI:73542"/>
        <dbReference type="ChEBI" id="CHEBI:74269"/>
        <dbReference type="EC" id="2.1.1.228"/>
    </reaction>
</comment>
<evidence type="ECO:0000256" key="11">
    <source>
        <dbReference type="ARBA" id="ARBA00022694"/>
    </source>
</evidence>
<keyword evidence="9" id="KW-0808">Transferase</keyword>
<evidence type="ECO:0000256" key="12">
    <source>
        <dbReference type="ARBA" id="ARBA00029736"/>
    </source>
</evidence>
<dbReference type="InterPro" id="IPR023148">
    <property type="entry name" value="tRNA_m1G_MeTrfase_C_sf"/>
</dbReference>
<evidence type="ECO:0000256" key="2">
    <source>
        <dbReference type="ARBA" id="ARBA00004496"/>
    </source>
</evidence>
<reference evidence="16" key="1">
    <citation type="submission" date="2018-05" db="EMBL/GenBank/DDBJ databases">
        <authorList>
            <person name="Lanie J.A."/>
            <person name="Ng W.-L."/>
            <person name="Kazmierczak K.M."/>
            <person name="Andrzejewski T.M."/>
            <person name="Davidsen T.M."/>
            <person name="Wayne K.J."/>
            <person name="Tettelin H."/>
            <person name="Glass J.I."/>
            <person name="Rusch D."/>
            <person name="Podicherti R."/>
            <person name="Tsui H.-C.T."/>
            <person name="Winkler M.E."/>
        </authorList>
    </citation>
    <scope>NUCLEOTIDE SEQUENCE</scope>
</reference>
<dbReference type="Gene3D" id="3.40.1280.10">
    <property type="match status" value="1"/>
</dbReference>
<dbReference type="GO" id="GO:0002939">
    <property type="term" value="P:tRNA N1-guanine methylation"/>
    <property type="evidence" value="ECO:0007669"/>
    <property type="project" value="TreeGrafter"/>
</dbReference>
<dbReference type="Gene3D" id="1.10.1270.20">
    <property type="entry name" value="tRNA(m1g37)methyltransferase, domain 2"/>
    <property type="match status" value="1"/>
</dbReference>
<evidence type="ECO:0000256" key="6">
    <source>
        <dbReference type="ARBA" id="ARBA00014679"/>
    </source>
</evidence>
<dbReference type="InterPro" id="IPR002649">
    <property type="entry name" value="tRNA_m1G_MeTrfase_TrmD"/>
</dbReference>
<evidence type="ECO:0000256" key="13">
    <source>
        <dbReference type="ARBA" id="ARBA00033392"/>
    </source>
</evidence>
<keyword evidence="11" id="KW-0819">tRNA processing</keyword>